<dbReference type="SMART" id="SM00184">
    <property type="entry name" value="RING"/>
    <property type="match status" value="1"/>
</dbReference>
<feature type="transmembrane region" description="Helical" evidence="5">
    <location>
        <begin position="121"/>
        <end position="142"/>
    </location>
</feature>
<dbReference type="GO" id="GO:0008270">
    <property type="term" value="F:zinc ion binding"/>
    <property type="evidence" value="ECO:0007669"/>
    <property type="project" value="UniProtKB-KW"/>
</dbReference>
<organism evidence="7">
    <name type="scientific">Emiliania huxleyi</name>
    <name type="common">Coccolithophore</name>
    <name type="synonym">Pontosphaera huxleyi</name>
    <dbReference type="NCBI Taxonomy" id="2903"/>
    <lineage>
        <taxon>Eukaryota</taxon>
        <taxon>Haptista</taxon>
        <taxon>Haptophyta</taxon>
        <taxon>Prymnesiophyceae</taxon>
        <taxon>Isochrysidales</taxon>
        <taxon>Noelaerhabdaceae</taxon>
        <taxon>Emiliania</taxon>
    </lineage>
</organism>
<feature type="domain" description="RING-type" evidence="6">
    <location>
        <begin position="222"/>
        <end position="268"/>
    </location>
</feature>
<evidence type="ECO:0000256" key="1">
    <source>
        <dbReference type="ARBA" id="ARBA00022723"/>
    </source>
</evidence>
<proteinExistence type="predicted"/>
<feature type="transmembrane region" description="Helical" evidence="5">
    <location>
        <begin position="162"/>
        <end position="186"/>
    </location>
</feature>
<keyword evidence="5" id="KW-0472">Membrane</keyword>
<dbReference type="PROSITE" id="PS50089">
    <property type="entry name" value="ZF_RING_2"/>
    <property type="match status" value="1"/>
</dbReference>
<evidence type="ECO:0000256" key="3">
    <source>
        <dbReference type="ARBA" id="ARBA00022833"/>
    </source>
</evidence>
<dbReference type="PANTHER" id="PTHR22763">
    <property type="entry name" value="RING ZINC FINGER PROTEIN"/>
    <property type="match status" value="1"/>
</dbReference>
<keyword evidence="3" id="KW-0862">Zinc</keyword>
<accession>A0A6S9SAR9</accession>
<dbReference type="AlphaFoldDB" id="A0A6S9SAR9"/>
<dbReference type="GO" id="GO:0012505">
    <property type="term" value="C:endomembrane system"/>
    <property type="evidence" value="ECO:0007669"/>
    <property type="project" value="TreeGrafter"/>
</dbReference>
<keyword evidence="2 4" id="KW-0863">Zinc-finger</keyword>
<dbReference type="GO" id="GO:0043161">
    <property type="term" value="P:proteasome-mediated ubiquitin-dependent protein catabolic process"/>
    <property type="evidence" value="ECO:0007669"/>
    <property type="project" value="TreeGrafter"/>
</dbReference>
<keyword evidence="5" id="KW-0812">Transmembrane</keyword>
<reference evidence="7" key="1">
    <citation type="submission" date="2021-01" db="EMBL/GenBank/DDBJ databases">
        <authorList>
            <person name="Corre E."/>
            <person name="Pelletier E."/>
            <person name="Niang G."/>
            <person name="Scheremetjew M."/>
            <person name="Finn R."/>
            <person name="Kale V."/>
            <person name="Holt S."/>
            <person name="Cochrane G."/>
            <person name="Meng A."/>
            <person name="Brown T."/>
            <person name="Cohen L."/>
        </authorList>
    </citation>
    <scope>NUCLEOTIDE SEQUENCE</scope>
    <source>
        <strain evidence="7">379</strain>
    </source>
</reference>
<sequence length="304" mass="34107">MAEGRHTLVMELIALHPREYALVNSRVLALSAVITSALVAHCVTLLNDSSVEPATPATPWLRAACMVRVLAALPRPFAWYRIYVLHAAALKQPEVLRVAHRCLAALEDPFVRLNNRLRTAYVTWLVAMLIWLLYCCMPHGVLPWLASAPERKFSPFEKRLQWHVLCCLAAMLLTNLGSAALMLLLISHGDHERVEASQRLDKAAPAQEVSRGMEARLSEDPCIICFGDLAAGESARVLRCGHAFHAQCIERWCERKRRSPVLACPTCTLEVLEPSDDTEEEHPASAQRIAWVREIRRENPEGLF</sequence>
<evidence type="ECO:0000259" key="6">
    <source>
        <dbReference type="PROSITE" id="PS50089"/>
    </source>
</evidence>
<keyword evidence="1" id="KW-0479">Metal-binding</keyword>
<evidence type="ECO:0000256" key="2">
    <source>
        <dbReference type="ARBA" id="ARBA00022771"/>
    </source>
</evidence>
<dbReference type="EMBL" id="HBIR01000165">
    <property type="protein sequence ID" value="CAE0520037.1"/>
    <property type="molecule type" value="Transcribed_RNA"/>
</dbReference>
<dbReference type="Gene3D" id="3.30.40.10">
    <property type="entry name" value="Zinc/RING finger domain, C3HC4 (zinc finger)"/>
    <property type="match status" value="1"/>
</dbReference>
<dbReference type="InterPro" id="IPR001841">
    <property type="entry name" value="Znf_RING"/>
</dbReference>
<gene>
    <name evidence="7" type="ORF">EHUX00137_LOCUS110</name>
</gene>
<dbReference type="GO" id="GO:0061630">
    <property type="term" value="F:ubiquitin protein ligase activity"/>
    <property type="evidence" value="ECO:0007669"/>
    <property type="project" value="TreeGrafter"/>
</dbReference>
<dbReference type="InterPro" id="IPR013083">
    <property type="entry name" value="Znf_RING/FYVE/PHD"/>
</dbReference>
<dbReference type="InterPro" id="IPR050731">
    <property type="entry name" value="HRD1_E3_ubiq-ligases"/>
</dbReference>
<dbReference type="CDD" id="cd16448">
    <property type="entry name" value="RING-H2"/>
    <property type="match status" value="1"/>
</dbReference>
<dbReference type="SUPFAM" id="SSF57850">
    <property type="entry name" value="RING/U-box"/>
    <property type="match status" value="1"/>
</dbReference>
<keyword evidence="5" id="KW-1133">Transmembrane helix</keyword>
<evidence type="ECO:0000256" key="5">
    <source>
        <dbReference type="SAM" id="Phobius"/>
    </source>
</evidence>
<name>A0A6S9SAR9_EMIHU</name>
<evidence type="ECO:0000256" key="4">
    <source>
        <dbReference type="PROSITE-ProRule" id="PRU00175"/>
    </source>
</evidence>
<protein>
    <recommendedName>
        <fullName evidence="6">RING-type domain-containing protein</fullName>
    </recommendedName>
</protein>
<evidence type="ECO:0000313" key="7">
    <source>
        <dbReference type="EMBL" id="CAE0520037.1"/>
    </source>
</evidence>
<dbReference type="Pfam" id="PF13639">
    <property type="entry name" value="zf-RING_2"/>
    <property type="match status" value="1"/>
</dbReference>